<sequence>MKKAKYSQVYTFNETKVTSKNIKDYEKEIFSLMIKSDFVAFDTEFTGGLGLRNLHSSKPNPRHNALTNFVTRYGMVEFGLSFVQSNSTPPTITTFTFSVLDGKKFLSDTSSLLFLKQNKFDFNYLFENAIIINPSDRYLVENKSKTFSSEYENEKSSSDLTPGTILCRIIGNLFVIEKEQRVSWINPKLPIVGHFVSMDLYLTLRTFIIDIDKNWKKFRPFLQKIEIFDTKLISSHWDKNVPNGLQLLFGRILGDLNIKLEMFSNQKCLENLQQEKRKKSSVKKNEKKGEMEIESKVEEEEEEEKEEEESKNENENEKVVKKKEYITEFEGGHSAGFDSFMTAIVFYFLTDKFDLEEIESFKGSLFGGQRKMFQL</sequence>
<dbReference type="Pfam" id="PF04857">
    <property type="entry name" value="CAF1"/>
    <property type="match status" value="2"/>
</dbReference>
<dbReference type="GO" id="GO:0034472">
    <property type="term" value="P:snRNA 3'-end processing"/>
    <property type="evidence" value="ECO:0007669"/>
    <property type="project" value="TreeGrafter"/>
</dbReference>
<dbReference type="GO" id="GO:0000175">
    <property type="term" value="F:3'-5'-RNA exonuclease activity"/>
    <property type="evidence" value="ECO:0007669"/>
    <property type="project" value="TreeGrafter"/>
</dbReference>
<dbReference type="GO" id="GO:0017069">
    <property type="term" value="F:snRNA binding"/>
    <property type="evidence" value="ECO:0007669"/>
    <property type="project" value="TreeGrafter"/>
</dbReference>
<dbReference type="InterPro" id="IPR051181">
    <property type="entry name" value="CAF1_poly(A)_ribonucleases"/>
</dbReference>
<feature type="compositionally biased region" description="Acidic residues" evidence="2">
    <location>
        <begin position="297"/>
        <end position="310"/>
    </location>
</feature>
<dbReference type="Proteomes" id="UP001146793">
    <property type="component" value="Unassembled WGS sequence"/>
</dbReference>
<dbReference type="GO" id="GO:0015030">
    <property type="term" value="C:Cajal body"/>
    <property type="evidence" value="ECO:0007669"/>
    <property type="project" value="TreeGrafter"/>
</dbReference>
<dbReference type="InterPro" id="IPR006941">
    <property type="entry name" value="RNase_CAF1"/>
</dbReference>
<reference evidence="3" key="1">
    <citation type="submission" date="2022-08" db="EMBL/GenBank/DDBJ databases">
        <title>Novel sulphate-reducing endosymbionts in the free-living metamonad Anaeramoeba.</title>
        <authorList>
            <person name="Jerlstrom-Hultqvist J."/>
            <person name="Cepicka I."/>
            <person name="Gallot-Lavallee L."/>
            <person name="Salas-Leiva D."/>
            <person name="Curtis B.A."/>
            <person name="Zahonova K."/>
            <person name="Pipaliya S."/>
            <person name="Dacks J."/>
            <person name="Roger A.J."/>
        </authorList>
    </citation>
    <scope>NUCLEOTIDE SEQUENCE</scope>
    <source>
        <strain evidence="3">Busselton2</strain>
    </source>
</reference>
<gene>
    <name evidence="3" type="ORF">M0812_05036</name>
</gene>
<dbReference type="InterPro" id="IPR036397">
    <property type="entry name" value="RNaseH_sf"/>
</dbReference>
<dbReference type="SUPFAM" id="SSF53098">
    <property type="entry name" value="Ribonuclease H-like"/>
    <property type="match status" value="1"/>
</dbReference>
<protein>
    <submittedName>
        <fullName evidence="3">Poly a -specific ribonuclease/target of egr1 member</fullName>
    </submittedName>
</protein>
<evidence type="ECO:0000256" key="1">
    <source>
        <dbReference type="ARBA" id="ARBA00008372"/>
    </source>
</evidence>
<dbReference type="PANTHER" id="PTHR15092:SF37">
    <property type="entry name" value="TARGET OF EGR1 PROTEIN 1"/>
    <property type="match status" value="1"/>
</dbReference>
<dbReference type="Gene3D" id="3.30.420.10">
    <property type="entry name" value="Ribonuclease H-like superfamily/Ribonuclease H"/>
    <property type="match status" value="1"/>
</dbReference>
<accession>A0AAV8AAP7</accession>
<dbReference type="InterPro" id="IPR012337">
    <property type="entry name" value="RNaseH-like_sf"/>
</dbReference>
<feature type="region of interest" description="Disordered" evidence="2">
    <location>
        <begin position="279"/>
        <end position="317"/>
    </location>
</feature>
<comment type="caution">
    <text evidence="3">The sequence shown here is derived from an EMBL/GenBank/DDBJ whole genome shotgun (WGS) entry which is preliminary data.</text>
</comment>
<dbReference type="PANTHER" id="PTHR15092">
    <property type="entry name" value="POLY A -SPECIFIC RIBONUCLEASE/TARGET OF EGR1, MEMBER 1"/>
    <property type="match status" value="1"/>
</dbReference>
<dbReference type="EMBL" id="JANTQA010000010">
    <property type="protein sequence ID" value="KAJ3451366.1"/>
    <property type="molecule type" value="Genomic_DNA"/>
</dbReference>
<evidence type="ECO:0000313" key="3">
    <source>
        <dbReference type="EMBL" id="KAJ3451366.1"/>
    </source>
</evidence>
<dbReference type="AlphaFoldDB" id="A0AAV8AAP7"/>
<organism evidence="3 4">
    <name type="scientific">Anaeramoeba flamelloides</name>
    <dbReference type="NCBI Taxonomy" id="1746091"/>
    <lineage>
        <taxon>Eukaryota</taxon>
        <taxon>Metamonada</taxon>
        <taxon>Anaeramoebidae</taxon>
        <taxon>Anaeramoeba</taxon>
    </lineage>
</organism>
<comment type="similarity">
    <text evidence="1">Belongs to the CAF1 family.</text>
</comment>
<name>A0AAV8AAP7_9EUKA</name>
<feature type="compositionally biased region" description="Basic and acidic residues" evidence="2">
    <location>
        <begin position="283"/>
        <end position="296"/>
    </location>
</feature>
<evidence type="ECO:0000313" key="4">
    <source>
        <dbReference type="Proteomes" id="UP001146793"/>
    </source>
</evidence>
<evidence type="ECO:0000256" key="2">
    <source>
        <dbReference type="SAM" id="MobiDB-lite"/>
    </source>
</evidence>
<proteinExistence type="inferred from homology"/>